<protein>
    <submittedName>
        <fullName evidence="1">Uncharacterized protein</fullName>
    </submittedName>
</protein>
<gene>
    <name evidence="1" type="ORF">LLUT_LOCUS21085</name>
</gene>
<proteinExistence type="predicted"/>
<name>A0AAV1XFN5_LUPLU</name>
<evidence type="ECO:0000313" key="1">
    <source>
        <dbReference type="EMBL" id="CAL0320025.1"/>
    </source>
</evidence>
<keyword evidence="2" id="KW-1185">Reference proteome</keyword>
<sequence length="55" mass="6274">MRIHGKKKFKCELFNKKSFFQASRGLTPTSGCGRCSTACEDIMYCIRECPHSLEV</sequence>
<dbReference type="Proteomes" id="UP001497480">
    <property type="component" value="Unassembled WGS sequence"/>
</dbReference>
<comment type="caution">
    <text evidence="1">The sequence shown here is derived from an EMBL/GenBank/DDBJ whole genome shotgun (WGS) entry which is preliminary data.</text>
</comment>
<dbReference type="AlphaFoldDB" id="A0AAV1XFN5"/>
<reference evidence="1 2" key="1">
    <citation type="submission" date="2024-03" db="EMBL/GenBank/DDBJ databases">
        <authorList>
            <person name="Martinez-Hernandez J."/>
        </authorList>
    </citation>
    <scope>NUCLEOTIDE SEQUENCE [LARGE SCALE GENOMIC DNA]</scope>
</reference>
<organism evidence="1 2">
    <name type="scientific">Lupinus luteus</name>
    <name type="common">European yellow lupine</name>
    <dbReference type="NCBI Taxonomy" id="3873"/>
    <lineage>
        <taxon>Eukaryota</taxon>
        <taxon>Viridiplantae</taxon>
        <taxon>Streptophyta</taxon>
        <taxon>Embryophyta</taxon>
        <taxon>Tracheophyta</taxon>
        <taxon>Spermatophyta</taxon>
        <taxon>Magnoliopsida</taxon>
        <taxon>eudicotyledons</taxon>
        <taxon>Gunneridae</taxon>
        <taxon>Pentapetalae</taxon>
        <taxon>rosids</taxon>
        <taxon>fabids</taxon>
        <taxon>Fabales</taxon>
        <taxon>Fabaceae</taxon>
        <taxon>Papilionoideae</taxon>
        <taxon>50 kb inversion clade</taxon>
        <taxon>genistoids sensu lato</taxon>
        <taxon>core genistoids</taxon>
        <taxon>Genisteae</taxon>
        <taxon>Lupinus</taxon>
    </lineage>
</organism>
<dbReference type="EMBL" id="CAXHTB010000014">
    <property type="protein sequence ID" value="CAL0320025.1"/>
    <property type="molecule type" value="Genomic_DNA"/>
</dbReference>
<accession>A0AAV1XFN5</accession>
<evidence type="ECO:0000313" key="2">
    <source>
        <dbReference type="Proteomes" id="UP001497480"/>
    </source>
</evidence>